<feature type="domain" description="Xylose isomerase-like TIM barrel" evidence="2">
    <location>
        <begin position="100"/>
        <end position="304"/>
    </location>
</feature>
<dbReference type="SUPFAM" id="SSF51658">
    <property type="entry name" value="Xylose isomerase-like"/>
    <property type="match status" value="1"/>
</dbReference>
<dbReference type="EMBL" id="JAXQPW010000006">
    <property type="protein sequence ID" value="MDZ5663108.1"/>
    <property type="molecule type" value="Genomic_DNA"/>
</dbReference>
<comment type="caution">
    <text evidence="3">The sequence shown here is derived from an EMBL/GenBank/DDBJ whole genome shotgun (WGS) entry which is preliminary data.</text>
</comment>
<dbReference type="RefSeq" id="WP_172269674.1">
    <property type="nucleotide sequence ID" value="NZ_JAXQPW010000006.1"/>
</dbReference>
<feature type="region of interest" description="Disordered" evidence="1">
    <location>
        <begin position="44"/>
        <end position="65"/>
    </location>
</feature>
<reference evidence="3 4" key="1">
    <citation type="submission" date="2023-11" db="EMBL/GenBank/DDBJ databases">
        <title>Novel species in genus Nocardioides.</title>
        <authorList>
            <person name="Zhou H."/>
        </authorList>
    </citation>
    <scope>NUCLEOTIDE SEQUENCE [LARGE SCALE GENOMIC DNA]</scope>
    <source>
        <strain evidence="3 4">S-58</strain>
    </source>
</reference>
<organism evidence="3 4">
    <name type="scientific">Nocardioides renjunii</name>
    <dbReference type="NCBI Taxonomy" id="3095075"/>
    <lineage>
        <taxon>Bacteria</taxon>
        <taxon>Bacillati</taxon>
        <taxon>Actinomycetota</taxon>
        <taxon>Actinomycetes</taxon>
        <taxon>Propionibacteriales</taxon>
        <taxon>Nocardioidaceae</taxon>
        <taxon>Nocardioides</taxon>
    </lineage>
</organism>
<dbReference type="Gene3D" id="3.20.20.150">
    <property type="entry name" value="Divalent-metal-dependent TIM barrel enzymes"/>
    <property type="match status" value="1"/>
</dbReference>
<evidence type="ECO:0000256" key="1">
    <source>
        <dbReference type="SAM" id="MobiDB-lite"/>
    </source>
</evidence>
<dbReference type="InterPro" id="IPR036237">
    <property type="entry name" value="Xyl_isomerase-like_sf"/>
</dbReference>
<protein>
    <submittedName>
        <fullName evidence="3">Sugar phosphate isomerase/epimerase</fullName>
    </submittedName>
</protein>
<proteinExistence type="predicted"/>
<accession>A0ABU5KDQ6</accession>
<dbReference type="InterPro" id="IPR050312">
    <property type="entry name" value="IolE/XylAMocC-like"/>
</dbReference>
<evidence type="ECO:0000313" key="4">
    <source>
        <dbReference type="Proteomes" id="UP001291999"/>
    </source>
</evidence>
<evidence type="ECO:0000259" key="2">
    <source>
        <dbReference type="Pfam" id="PF01261"/>
    </source>
</evidence>
<dbReference type="Pfam" id="PF01261">
    <property type="entry name" value="AP_endonuc_2"/>
    <property type="match status" value="1"/>
</dbReference>
<name>A0ABU5KDQ6_9ACTN</name>
<gene>
    <name evidence="3" type="ORF">SFC79_15125</name>
</gene>
<dbReference type="InterPro" id="IPR013022">
    <property type="entry name" value="Xyl_isomerase-like_TIM-brl"/>
</dbReference>
<dbReference type="InterPro" id="IPR006311">
    <property type="entry name" value="TAT_signal"/>
</dbReference>
<dbReference type="PANTHER" id="PTHR12110:SF41">
    <property type="entry name" value="INOSOSE DEHYDRATASE"/>
    <property type="match status" value="1"/>
</dbReference>
<evidence type="ECO:0000313" key="3">
    <source>
        <dbReference type="EMBL" id="MDZ5663108.1"/>
    </source>
</evidence>
<keyword evidence="4" id="KW-1185">Reference proteome</keyword>
<dbReference type="GO" id="GO:0016853">
    <property type="term" value="F:isomerase activity"/>
    <property type="evidence" value="ECO:0007669"/>
    <property type="project" value="UniProtKB-KW"/>
</dbReference>
<dbReference type="PROSITE" id="PS51318">
    <property type="entry name" value="TAT"/>
    <property type="match status" value="1"/>
</dbReference>
<feature type="compositionally biased region" description="Basic residues" evidence="1">
    <location>
        <begin position="54"/>
        <end position="64"/>
    </location>
</feature>
<dbReference type="PANTHER" id="PTHR12110">
    <property type="entry name" value="HYDROXYPYRUVATE ISOMERASE"/>
    <property type="match status" value="1"/>
</dbReference>
<keyword evidence="3" id="KW-0413">Isomerase</keyword>
<dbReference type="Proteomes" id="UP001291999">
    <property type="component" value="Unassembled WGS sequence"/>
</dbReference>
<sequence>MCFGHDGDAALERSLAQKGASRRGLLRGAAGVAAGAAAVGATATPALAQGRGPGHGHGHGHGRRREVPHDRISIQLYTLRSAADELVVGDPVKIGYLRVLEALARYGYERVELAGLYGQTAAAMRATLDDLGLRATSSHDGISATIGAAHLKFQNARTLGQRYVNVPYLNSDKLADWQRWADQMNEEARVARSYGLRYGYHNHAHEFTIDLGGGLTPWEVFMDRLDRRFVHLEVDLYWAFTAGVNTGHTTAESALEFAKDVVNDAPLAVRQYHVKDRTAMGTTQAEADMCDLGVGVIDFPELFRNHEVEEYIVENDTPDNPAAPLLSAAVGHLYLDHLEY</sequence>